<feature type="region of interest" description="Disordered" evidence="1">
    <location>
        <begin position="36"/>
        <end position="62"/>
    </location>
</feature>
<dbReference type="Proteomes" id="UP000234681">
    <property type="component" value="Chromosome 2"/>
</dbReference>
<proteinExistence type="predicted"/>
<gene>
    <name evidence="2" type="ORF">rCG_28751</name>
</gene>
<evidence type="ECO:0000313" key="3">
    <source>
        <dbReference type="Proteomes" id="UP000234681"/>
    </source>
</evidence>
<organism evidence="2 3">
    <name type="scientific">Rattus norvegicus</name>
    <name type="common">Rat</name>
    <dbReference type="NCBI Taxonomy" id="10116"/>
    <lineage>
        <taxon>Eukaryota</taxon>
        <taxon>Metazoa</taxon>
        <taxon>Chordata</taxon>
        <taxon>Craniata</taxon>
        <taxon>Vertebrata</taxon>
        <taxon>Euteleostomi</taxon>
        <taxon>Mammalia</taxon>
        <taxon>Eutheria</taxon>
        <taxon>Euarchontoglires</taxon>
        <taxon>Glires</taxon>
        <taxon>Rodentia</taxon>
        <taxon>Myomorpha</taxon>
        <taxon>Muroidea</taxon>
        <taxon>Muridae</taxon>
        <taxon>Murinae</taxon>
        <taxon>Rattus</taxon>
    </lineage>
</organism>
<name>A6HWS1_RAT</name>
<reference evidence="3" key="1">
    <citation type="submission" date="2005-09" db="EMBL/GenBank/DDBJ databases">
        <authorList>
            <person name="Mural R.J."/>
            <person name="Li P.W."/>
            <person name="Adams M.D."/>
            <person name="Amanatides P.G."/>
            <person name="Baden-Tillson H."/>
            <person name="Barnstead M."/>
            <person name="Chin S.H."/>
            <person name="Dew I."/>
            <person name="Evans C.A."/>
            <person name="Ferriera S."/>
            <person name="Flanigan M."/>
            <person name="Fosler C."/>
            <person name="Glodek A."/>
            <person name="Gu Z."/>
            <person name="Holt R.A."/>
            <person name="Jennings D."/>
            <person name="Kraft C.L."/>
            <person name="Lu F."/>
            <person name="Nguyen T."/>
            <person name="Nusskern D.R."/>
            <person name="Pfannkoch C.M."/>
            <person name="Sitter C."/>
            <person name="Sutton G.G."/>
            <person name="Venter J.C."/>
            <person name="Wang Z."/>
            <person name="Woodage T."/>
            <person name="Zheng X.H."/>
            <person name="Zhong F."/>
        </authorList>
    </citation>
    <scope>NUCLEOTIDE SEQUENCE [LARGE SCALE GENOMIC DNA]</scope>
    <source>
        <strain>BN</strain>
        <strain evidence="3">Sprague-Dawley</strain>
    </source>
</reference>
<dbReference type="AlphaFoldDB" id="A6HWS1"/>
<evidence type="ECO:0000256" key="1">
    <source>
        <dbReference type="SAM" id="MobiDB-lite"/>
    </source>
</evidence>
<accession>A6HWS1</accession>
<dbReference type="EMBL" id="CH473952">
    <property type="protein sequence ID" value="EDL82557.1"/>
    <property type="molecule type" value="Genomic_DNA"/>
</dbReference>
<protein>
    <submittedName>
        <fullName evidence="2">RCG28751</fullName>
    </submittedName>
</protein>
<sequence length="62" mass="7181">MGRCTFSPVFTLHFVVCSRSESLCHLVTKQRTIKTRTSLGPRASSPEEQKQRNLHISQMTFW</sequence>
<evidence type="ECO:0000313" key="2">
    <source>
        <dbReference type="EMBL" id="EDL82557.1"/>
    </source>
</evidence>